<feature type="signal peptide" evidence="1">
    <location>
        <begin position="1"/>
        <end position="26"/>
    </location>
</feature>
<evidence type="ECO:0000313" key="2">
    <source>
        <dbReference type="EMBL" id="GFZ05854.1"/>
    </source>
</evidence>
<evidence type="ECO:0000256" key="1">
    <source>
        <dbReference type="SAM" id="SignalP"/>
    </source>
</evidence>
<dbReference type="EMBL" id="BJWL01000018">
    <property type="protein sequence ID" value="GFZ05854.1"/>
    <property type="molecule type" value="Genomic_DNA"/>
</dbReference>
<organism evidence="2 3">
    <name type="scientific">Actinidia rufa</name>
    <dbReference type="NCBI Taxonomy" id="165716"/>
    <lineage>
        <taxon>Eukaryota</taxon>
        <taxon>Viridiplantae</taxon>
        <taxon>Streptophyta</taxon>
        <taxon>Embryophyta</taxon>
        <taxon>Tracheophyta</taxon>
        <taxon>Spermatophyta</taxon>
        <taxon>Magnoliopsida</taxon>
        <taxon>eudicotyledons</taxon>
        <taxon>Gunneridae</taxon>
        <taxon>Pentapetalae</taxon>
        <taxon>asterids</taxon>
        <taxon>Ericales</taxon>
        <taxon>Actinidiaceae</taxon>
        <taxon>Actinidia</taxon>
    </lineage>
</organism>
<name>A0A7J0G4Z2_9ERIC</name>
<feature type="chain" id="PRO_5029629837" description="Plant thionin family protein" evidence="1">
    <location>
        <begin position="27"/>
        <end position="116"/>
    </location>
</feature>
<keyword evidence="3" id="KW-1185">Reference proteome</keyword>
<dbReference type="OrthoDB" id="1730601at2759"/>
<accession>A0A7J0G4Z2</accession>
<keyword evidence="1" id="KW-0732">Signal</keyword>
<protein>
    <recommendedName>
        <fullName evidence="4">Plant thionin family protein</fullName>
    </recommendedName>
</protein>
<sequence>MAAKKFAARLLITALVVLVLVTHTEALSDCAKNCMPTCLKVDGASMSQCEQACEQYCMTQGAPPIHIFPGEGLHHSPVWGCLRNFLQNTGEWRRARAYPSLIETPLVACFVRVMLR</sequence>
<gene>
    <name evidence="2" type="ORF">Acr_18g0000240</name>
</gene>
<dbReference type="Proteomes" id="UP000585474">
    <property type="component" value="Unassembled WGS sequence"/>
</dbReference>
<evidence type="ECO:0000313" key="3">
    <source>
        <dbReference type="Proteomes" id="UP000585474"/>
    </source>
</evidence>
<proteinExistence type="predicted"/>
<dbReference type="AlphaFoldDB" id="A0A7J0G4Z2"/>
<reference evidence="2 3" key="1">
    <citation type="submission" date="2019-07" db="EMBL/GenBank/DDBJ databases">
        <title>De Novo Assembly of kiwifruit Actinidia rufa.</title>
        <authorList>
            <person name="Sugita-Konishi S."/>
            <person name="Sato K."/>
            <person name="Mori E."/>
            <person name="Abe Y."/>
            <person name="Kisaki G."/>
            <person name="Hamano K."/>
            <person name="Suezawa K."/>
            <person name="Otani M."/>
            <person name="Fukuda T."/>
            <person name="Manabe T."/>
            <person name="Gomi K."/>
            <person name="Tabuchi M."/>
            <person name="Akimitsu K."/>
            <person name="Kataoka I."/>
        </authorList>
    </citation>
    <scope>NUCLEOTIDE SEQUENCE [LARGE SCALE GENOMIC DNA]</scope>
    <source>
        <strain evidence="3">cv. Fuchu</strain>
    </source>
</reference>
<evidence type="ECO:0008006" key="4">
    <source>
        <dbReference type="Google" id="ProtNLM"/>
    </source>
</evidence>
<comment type="caution">
    <text evidence="2">The sequence shown here is derived from an EMBL/GenBank/DDBJ whole genome shotgun (WGS) entry which is preliminary data.</text>
</comment>